<proteinExistence type="predicted"/>
<protein>
    <submittedName>
        <fullName evidence="2">Uncharacterized protein</fullName>
    </submittedName>
</protein>
<dbReference type="AlphaFoldDB" id="A0A0E9RPR1"/>
<reference evidence="2" key="2">
    <citation type="journal article" date="2015" name="Fish Shellfish Immunol.">
        <title>Early steps in the European eel (Anguilla anguilla)-Vibrio vulnificus interaction in the gills: Role of the RtxA13 toxin.</title>
        <authorList>
            <person name="Callol A."/>
            <person name="Pajuelo D."/>
            <person name="Ebbesson L."/>
            <person name="Teles M."/>
            <person name="MacKenzie S."/>
            <person name="Amaro C."/>
        </authorList>
    </citation>
    <scope>NUCLEOTIDE SEQUENCE</scope>
</reference>
<feature type="region of interest" description="Disordered" evidence="1">
    <location>
        <begin position="1"/>
        <end position="33"/>
    </location>
</feature>
<dbReference type="EMBL" id="GBXM01078187">
    <property type="protein sequence ID" value="JAH30390.1"/>
    <property type="molecule type" value="Transcribed_RNA"/>
</dbReference>
<evidence type="ECO:0000313" key="2">
    <source>
        <dbReference type="EMBL" id="JAH30390.1"/>
    </source>
</evidence>
<accession>A0A0E9RPR1</accession>
<organism evidence="2">
    <name type="scientific">Anguilla anguilla</name>
    <name type="common">European freshwater eel</name>
    <name type="synonym">Muraena anguilla</name>
    <dbReference type="NCBI Taxonomy" id="7936"/>
    <lineage>
        <taxon>Eukaryota</taxon>
        <taxon>Metazoa</taxon>
        <taxon>Chordata</taxon>
        <taxon>Craniata</taxon>
        <taxon>Vertebrata</taxon>
        <taxon>Euteleostomi</taxon>
        <taxon>Actinopterygii</taxon>
        <taxon>Neopterygii</taxon>
        <taxon>Teleostei</taxon>
        <taxon>Anguilliformes</taxon>
        <taxon>Anguillidae</taxon>
        <taxon>Anguilla</taxon>
    </lineage>
</organism>
<reference evidence="2" key="1">
    <citation type="submission" date="2014-11" db="EMBL/GenBank/DDBJ databases">
        <authorList>
            <person name="Amaro Gonzalez C."/>
        </authorList>
    </citation>
    <scope>NUCLEOTIDE SEQUENCE</scope>
</reference>
<name>A0A0E9RPR1_ANGAN</name>
<evidence type="ECO:0000256" key="1">
    <source>
        <dbReference type="SAM" id="MobiDB-lite"/>
    </source>
</evidence>
<feature type="compositionally biased region" description="Gly residues" evidence="1">
    <location>
        <begin position="1"/>
        <end position="10"/>
    </location>
</feature>
<sequence length="33" mass="3651">MLSQGEGGRGQSRSIQSKSNVARPLHQQEQRSL</sequence>